<evidence type="ECO:0000256" key="6">
    <source>
        <dbReference type="ARBA" id="ARBA00023136"/>
    </source>
</evidence>
<dbReference type="AlphaFoldDB" id="A0A1H0U3P6"/>
<evidence type="ECO:0000313" key="8">
    <source>
        <dbReference type="EMBL" id="SDP60897.1"/>
    </source>
</evidence>
<gene>
    <name evidence="8" type="ORF">SAMN04488529_10938</name>
</gene>
<dbReference type="InterPro" id="IPR048279">
    <property type="entry name" value="MdtK-like"/>
</dbReference>
<sequence length="445" mass="49422">MSATINKKTSLFILTWPIFIELVLQMLVNNVDQLMISRVSEDSVAAIGNVNQIMSVLLITFSVVTMATTILVAQYLGSNNQRRVSEVYSVAVFSNLIFSIVIGLILFLFNDAIFTLIKLPDELLSDAKIYMNIIGGGVFLQGIFMTYSAIFRSNGFMKQGMYISAIVNILNIIGNLVLLNGYLGLPKLGIAGVAISSVVSRLIGVIIIIYIFKKKIKGHVSLKYLFPFPRDIFKRLMRIGVPAGGEAISYNASQMVILTFVNTMGITVITARSYISIITWFSYLYASAVSQANQIRVGYLIGANEEDEAYKKVLETLKPANIITLIVAILVFIFSNQLLGVFTSNPEILKLGKAVLFIDIVLEVGRTFNLVLIRGMQAAGDIKYPIFVGISSMWAIATLFSYIFGVLFGWGLQGVWIAMMADECIRAVIFHLRWKSGKWRSRKMI</sequence>
<feature type="transmembrane region" description="Helical" evidence="7">
    <location>
        <begin position="9"/>
        <end position="28"/>
    </location>
</feature>
<dbReference type="PANTHER" id="PTHR42925:SF1">
    <property type="entry name" value="VIRULENCE FACTOR MVIN"/>
    <property type="match status" value="1"/>
</dbReference>
<keyword evidence="9" id="KW-1185">Reference proteome</keyword>
<feature type="transmembrane region" description="Helical" evidence="7">
    <location>
        <begin position="354"/>
        <end position="372"/>
    </location>
</feature>
<dbReference type="EMBL" id="FNJM01000009">
    <property type="protein sequence ID" value="SDP60897.1"/>
    <property type="molecule type" value="Genomic_DNA"/>
</dbReference>
<dbReference type="Proteomes" id="UP000198597">
    <property type="component" value="Unassembled WGS sequence"/>
</dbReference>
<feature type="transmembrane region" description="Helical" evidence="7">
    <location>
        <begin position="88"/>
        <end position="109"/>
    </location>
</feature>
<dbReference type="CDD" id="cd13134">
    <property type="entry name" value="MATE_like_8"/>
    <property type="match status" value="1"/>
</dbReference>
<dbReference type="PIRSF" id="PIRSF006603">
    <property type="entry name" value="DinF"/>
    <property type="match status" value="1"/>
</dbReference>
<keyword evidence="4 7" id="KW-0812">Transmembrane</keyword>
<dbReference type="NCBIfam" id="TIGR00797">
    <property type="entry name" value="matE"/>
    <property type="match status" value="1"/>
</dbReference>
<feature type="transmembrane region" description="Helical" evidence="7">
    <location>
        <begin position="384"/>
        <end position="408"/>
    </location>
</feature>
<keyword evidence="6 7" id="KW-0472">Membrane</keyword>
<feature type="transmembrane region" description="Helical" evidence="7">
    <location>
        <begin position="162"/>
        <end position="183"/>
    </location>
</feature>
<evidence type="ECO:0000256" key="7">
    <source>
        <dbReference type="SAM" id="Phobius"/>
    </source>
</evidence>
<dbReference type="GO" id="GO:0005886">
    <property type="term" value="C:plasma membrane"/>
    <property type="evidence" value="ECO:0007669"/>
    <property type="project" value="UniProtKB-SubCell"/>
</dbReference>
<dbReference type="GO" id="GO:0042910">
    <property type="term" value="F:xenobiotic transmembrane transporter activity"/>
    <property type="evidence" value="ECO:0007669"/>
    <property type="project" value="InterPro"/>
</dbReference>
<comment type="subcellular location">
    <subcellularLocation>
        <location evidence="1">Cell membrane</location>
        <topology evidence="1">Multi-pass membrane protein</topology>
    </subcellularLocation>
</comment>
<dbReference type="PANTHER" id="PTHR42925">
    <property type="entry name" value="MULTIDRUG AND TOXIN EFFLUX PROTEIN MATE FAMILY"/>
    <property type="match status" value="1"/>
</dbReference>
<dbReference type="InterPro" id="IPR002528">
    <property type="entry name" value="MATE_fam"/>
</dbReference>
<dbReference type="RefSeq" id="WP_242873990.1">
    <property type="nucleotide sequence ID" value="NZ_FNJM01000009.1"/>
</dbReference>
<organism evidence="8 9">
    <name type="scientific">Clostridium gasigenes</name>
    <dbReference type="NCBI Taxonomy" id="94869"/>
    <lineage>
        <taxon>Bacteria</taxon>
        <taxon>Bacillati</taxon>
        <taxon>Bacillota</taxon>
        <taxon>Clostridia</taxon>
        <taxon>Eubacteriales</taxon>
        <taxon>Clostridiaceae</taxon>
        <taxon>Clostridium</taxon>
    </lineage>
</organism>
<proteinExistence type="predicted"/>
<keyword evidence="3" id="KW-1003">Cell membrane</keyword>
<dbReference type="InterPro" id="IPR047135">
    <property type="entry name" value="YsiQ"/>
</dbReference>
<protein>
    <submittedName>
        <fullName evidence="8">Putative efflux protein, MATE family</fullName>
    </submittedName>
</protein>
<evidence type="ECO:0000313" key="9">
    <source>
        <dbReference type="Proteomes" id="UP000198597"/>
    </source>
</evidence>
<feature type="transmembrane region" description="Helical" evidence="7">
    <location>
        <begin position="53"/>
        <end position="76"/>
    </location>
</feature>
<evidence type="ECO:0000256" key="4">
    <source>
        <dbReference type="ARBA" id="ARBA00022692"/>
    </source>
</evidence>
<dbReference type="STRING" id="94869.SAMN04488529_10938"/>
<feature type="transmembrane region" description="Helical" evidence="7">
    <location>
        <begin position="320"/>
        <end position="342"/>
    </location>
</feature>
<reference evidence="8 9" key="1">
    <citation type="submission" date="2016-10" db="EMBL/GenBank/DDBJ databases">
        <authorList>
            <person name="de Groot N.N."/>
        </authorList>
    </citation>
    <scope>NUCLEOTIDE SEQUENCE [LARGE SCALE GENOMIC DNA]</scope>
    <source>
        <strain evidence="8 9">DSM 12272</strain>
    </source>
</reference>
<feature type="transmembrane region" description="Helical" evidence="7">
    <location>
        <begin position="189"/>
        <end position="212"/>
    </location>
</feature>
<keyword evidence="5 7" id="KW-1133">Transmembrane helix</keyword>
<name>A0A1H0U3P6_9CLOT</name>
<dbReference type="GO" id="GO:0015297">
    <property type="term" value="F:antiporter activity"/>
    <property type="evidence" value="ECO:0007669"/>
    <property type="project" value="InterPro"/>
</dbReference>
<evidence type="ECO:0000256" key="3">
    <source>
        <dbReference type="ARBA" id="ARBA00022475"/>
    </source>
</evidence>
<dbReference type="Pfam" id="PF01554">
    <property type="entry name" value="MatE"/>
    <property type="match status" value="2"/>
</dbReference>
<accession>A0A1H0U3P6</accession>
<feature type="transmembrane region" description="Helical" evidence="7">
    <location>
        <begin position="129"/>
        <end position="150"/>
    </location>
</feature>
<evidence type="ECO:0000256" key="2">
    <source>
        <dbReference type="ARBA" id="ARBA00022448"/>
    </source>
</evidence>
<evidence type="ECO:0000256" key="1">
    <source>
        <dbReference type="ARBA" id="ARBA00004651"/>
    </source>
</evidence>
<keyword evidence="2" id="KW-0813">Transport</keyword>
<evidence type="ECO:0000256" key="5">
    <source>
        <dbReference type="ARBA" id="ARBA00022989"/>
    </source>
</evidence>